<dbReference type="GO" id="GO:0000272">
    <property type="term" value="P:polysaccharide catabolic process"/>
    <property type="evidence" value="ECO:0007669"/>
    <property type="project" value="TreeGrafter"/>
</dbReference>
<dbReference type="EMBL" id="JALPRK010000014">
    <property type="protein sequence ID" value="MCK8488492.1"/>
    <property type="molecule type" value="Genomic_DNA"/>
</dbReference>
<evidence type="ECO:0000256" key="2">
    <source>
        <dbReference type="ARBA" id="ARBA00038358"/>
    </source>
</evidence>
<dbReference type="PANTHER" id="PTHR36845">
    <property type="entry name" value="HYDROLASE, PUTATIVE (AFU_ORTHOLOGUE AFUA_7G05090)-RELATED"/>
    <property type="match status" value="1"/>
</dbReference>
<evidence type="ECO:0000256" key="1">
    <source>
        <dbReference type="ARBA" id="ARBA00022801"/>
    </source>
</evidence>
<accession>A0A9X2BR25</accession>
<feature type="binding site" evidence="4">
    <location>
        <position position="150"/>
    </location>
    <ligand>
        <name>substrate</name>
    </ligand>
</feature>
<evidence type="ECO:0000256" key="3">
    <source>
        <dbReference type="PIRSR" id="PIRSR610905-1"/>
    </source>
</evidence>
<feature type="binding site" evidence="4">
    <location>
        <position position="226"/>
    </location>
    <ligand>
        <name>substrate</name>
    </ligand>
</feature>
<name>A0A9X2BR25_9BACL</name>
<feature type="binding site" evidence="4">
    <location>
        <position position="89"/>
    </location>
    <ligand>
        <name>substrate</name>
    </ligand>
</feature>
<evidence type="ECO:0000256" key="4">
    <source>
        <dbReference type="PIRSR" id="PIRSR610905-2"/>
    </source>
</evidence>
<dbReference type="PANTHER" id="PTHR36845:SF1">
    <property type="entry name" value="HYDROLASE, PUTATIVE (AFU_ORTHOLOGUE AFUA_7G05090)-RELATED"/>
    <property type="match status" value="1"/>
</dbReference>
<keyword evidence="1 5" id="KW-0378">Hydrolase</keyword>
<feature type="binding site" evidence="4">
    <location>
        <position position="208"/>
    </location>
    <ligand>
        <name>substrate</name>
    </ligand>
</feature>
<dbReference type="Proteomes" id="UP001139534">
    <property type="component" value="Unassembled WGS sequence"/>
</dbReference>
<dbReference type="InterPro" id="IPR008928">
    <property type="entry name" value="6-hairpin_glycosidase_sf"/>
</dbReference>
<feature type="binding site" evidence="4">
    <location>
        <position position="210"/>
    </location>
    <ligand>
        <name>substrate</name>
    </ligand>
</feature>
<dbReference type="InterPro" id="IPR012341">
    <property type="entry name" value="6hp_glycosidase-like_sf"/>
</dbReference>
<dbReference type="InterPro" id="IPR010905">
    <property type="entry name" value="Glyco_hydro_88"/>
</dbReference>
<proteinExistence type="inferred from homology"/>
<dbReference type="InterPro" id="IPR052369">
    <property type="entry name" value="UG_Glycosaminoglycan_Hydrolase"/>
</dbReference>
<dbReference type="RefSeq" id="WP_248552570.1">
    <property type="nucleotide sequence ID" value="NZ_JALPRK010000014.1"/>
</dbReference>
<feature type="binding site" evidence="4">
    <location>
        <position position="222"/>
    </location>
    <ligand>
        <name>substrate</name>
    </ligand>
</feature>
<keyword evidence="6" id="KW-1185">Reference proteome</keyword>
<organism evidence="5 6">
    <name type="scientific">Paenibacillus mellifer</name>
    <dbReference type="NCBI Taxonomy" id="2937794"/>
    <lineage>
        <taxon>Bacteria</taxon>
        <taxon>Bacillati</taxon>
        <taxon>Bacillota</taxon>
        <taxon>Bacilli</taxon>
        <taxon>Bacillales</taxon>
        <taxon>Paenibacillaceae</taxon>
        <taxon>Paenibacillus</taxon>
    </lineage>
</organism>
<dbReference type="GO" id="GO:0052757">
    <property type="term" value="F:chondroitin hydrolase activity"/>
    <property type="evidence" value="ECO:0007669"/>
    <property type="project" value="TreeGrafter"/>
</dbReference>
<dbReference type="Gene3D" id="1.50.10.10">
    <property type="match status" value="1"/>
</dbReference>
<sequence length="381" mass="43176">MNWNQLIEQTLDMTRANVSRFQTGFPHVSQGDGKYQLVEHTDWTEGFWSGILWLSYEYSKDEAIRQVAAAATATFQERLAMQSHLEHHDIGFLYLLSTGAQWIVEQDEAARKSTLEAADLLLTRWRPTARILQAWGPEGDEINGGRIIIDCLMNLPLLYWASEQTGDPRYADIARIHAEQSQRFLVRGDGSSYHTFYFDTSTGDAVRGGTHQGFRDGSTWTRGQAWGIYGFALAYRYFRDAAFLDTSKRLARYFIEHLPEDQIAYWDFDAPQKESEPRDSSASAIAACGVLELAEHLPADDSDRAELLTFAERSVAALAKHCFSGATNGESEGEGFLRHGSYYVRGGIAIDDYVIWGDYFFLEALMRLAHGIPGYWFERGR</sequence>
<protein>
    <submittedName>
        <fullName evidence="5">Glycoside hydrolase family 88 protein</fullName>
    </submittedName>
</protein>
<comment type="similarity">
    <text evidence="2">Belongs to the glycosyl hydrolase 88 family.</text>
</comment>
<comment type="caution">
    <text evidence="5">The sequence shown here is derived from an EMBL/GenBank/DDBJ whole genome shotgun (WGS) entry which is preliminary data.</text>
</comment>
<evidence type="ECO:0000313" key="6">
    <source>
        <dbReference type="Proteomes" id="UP001139534"/>
    </source>
</evidence>
<reference evidence="5" key="1">
    <citation type="submission" date="2022-04" db="EMBL/GenBank/DDBJ databases">
        <authorList>
            <person name="Seo M.-J."/>
        </authorList>
    </citation>
    <scope>NUCLEOTIDE SEQUENCE</scope>
    <source>
        <strain evidence="5">MBLB2552</strain>
    </source>
</reference>
<feature type="active site" description="Proton donor" evidence="3">
    <location>
        <position position="150"/>
    </location>
</feature>
<dbReference type="SUPFAM" id="SSF48208">
    <property type="entry name" value="Six-hairpin glycosidases"/>
    <property type="match status" value="1"/>
</dbReference>
<dbReference type="Pfam" id="PF07470">
    <property type="entry name" value="Glyco_hydro_88"/>
    <property type="match status" value="1"/>
</dbReference>
<dbReference type="AlphaFoldDB" id="A0A9X2BR25"/>
<gene>
    <name evidence="5" type="ORF">M0651_15055</name>
</gene>
<evidence type="ECO:0000313" key="5">
    <source>
        <dbReference type="EMBL" id="MCK8488492.1"/>
    </source>
</evidence>
<feature type="active site" description="Nucleophile" evidence="3">
    <location>
        <position position="89"/>
    </location>
</feature>